<dbReference type="AlphaFoldDB" id="A0A0P7ZH91"/>
<protein>
    <submittedName>
        <fullName evidence="1">Uncharacterized protein</fullName>
    </submittedName>
</protein>
<sequence>MILQEKRCLSGKANYSGTLEMAYFMRCTKHVKSFTIRVPSIEKAPNANLSDIAEYFAPEKRDKLIGIMRSGSGIRNIAYYHQAALNQMTAKLVAEAKLKDQGQQQPAQANKKGRHFFFRFWQK</sequence>
<accession>A0A0P7ZH91</accession>
<proteinExistence type="predicted"/>
<evidence type="ECO:0000313" key="1">
    <source>
        <dbReference type="EMBL" id="KPQ32075.1"/>
    </source>
</evidence>
<evidence type="ECO:0000313" key="2">
    <source>
        <dbReference type="Proteomes" id="UP000050465"/>
    </source>
</evidence>
<dbReference type="EMBL" id="LJZR01000070">
    <property type="protein sequence ID" value="KPQ32075.1"/>
    <property type="molecule type" value="Genomic_DNA"/>
</dbReference>
<dbReference type="Proteomes" id="UP000050465">
    <property type="component" value="Unassembled WGS sequence"/>
</dbReference>
<name>A0A0P7ZH91_9CYAN</name>
<reference evidence="1 2" key="1">
    <citation type="submission" date="2015-09" db="EMBL/GenBank/DDBJ databases">
        <title>Identification and resolution of microdiversity through metagenomic sequencing of parallel consortia.</title>
        <authorList>
            <person name="Nelson W.C."/>
            <person name="Romine M.F."/>
            <person name="Lindemann S.R."/>
        </authorList>
    </citation>
    <scope>NUCLEOTIDE SEQUENCE [LARGE SCALE GENOMIC DNA]</scope>
    <source>
        <strain evidence="1">Ana</strain>
    </source>
</reference>
<dbReference type="STRING" id="1666911.HLUCCA11_22380"/>
<organism evidence="1 2">
    <name type="scientific">Phormidesmis priestleyi Ana</name>
    <dbReference type="NCBI Taxonomy" id="1666911"/>
    <lineage>
        <taxon>Bacteria</taxon>
        <taxon>Bacillati</taxon>
        <taxon>Cyanobacteriota</taxon>
        <taxon>Cyanophyceae</taxon>
        <taxon>Leptolyngbyales</taxon>
        <taxon>Leptolyngbyaceae</taxon>
        <taxon>Phormidesmis</taxon>
    </lineage>
</organism>
<gene>
    <name evidence="1" type="ORF">HLUCCA11_22380</name>
</gene>
<comment type="caution">
    <text evidence="1">The sequence shown here is derived from an EMBL/GenBank/DDBJ whole genome shotgun (WGS) entry which is preliminary data.</text>
</comment>